<feature type="active site" evidence="15">
    <location>
        <position position="104"/>
    </location>
</feature>
<keyword evidence="13 15" id="KW-0234">DNA repair</keyword>
<dbReference type="PROSITE" id="PS50173">
    <property type="entry name" value="UMUC"/>
    <property type="match status" value="1"/>
</dbReference>
<dbReference type="Gene3D" id="1.10.150.20">
    <property type="entry name" value="5' to 3' exonuclease, C-terminal subdomain"/>
    <property type="match status" value="1"/>
</dbReference>
<feature type="domain" description="UmuC" evidence="16">
    <location>
        <begin position="4"/>
        <end position="185"/>
    </location>
</feature>
<dbReference type="InterPro" id="IPR036775">
    <property type="entry name" value="DNA_pol_Y-fam_lit_finger_sf"/>
</dbReference>
<accession>A0AAW7XP90</accession>
<evidence type="ECO:0000256" key="1">
    <source>
        <dbReference type="ARBA" id="ARBA00004496"/>
    </source>
</evidence>
<dbReference type="InterPro" id="IPR050116">
    <property type="entry name" value="DNA_polymerase-Y"/>
</dbReference>
<evidence type="ECO:0000256" key="10">
    <source>
        <dbReference type="ARBA" id="ARBA00022842"/>
    </source>
</evidence>
<protein>
    <recommendedName>
        <fullName evidence="15">DNA polymerase IV</fullName>
        <shortName evidence="15">Pol IV</shortName>
        <ecNumber evidence="15">2.7.7.7</ecNumber>
    </recommendedName>
</protein>
<dbReference type="SUPFAM" id="SSF56672">
    <property type="entry name" value="DNA/RNA polymerases"/>
    <property type="match status" value="1"/>
</dbReference>
<dbReference type="GO" id="GO:0003887">
    <property type="term" value="F:DNA-directed DNA polymerase activity"/>
    <property type="evidence" value="ECO:0007669"/>
    <property type="project" value="UniProtKB-UniRule"/>
</dbReference>
<dbReference type="HAMAP" id="MF_01113">
    <property type="entry name" value="DNApol_IV"/>
    <property type="match status" value="1"/>
</dbReference>
<name>A0AAW7XP90_9GAMM</name>
<keyword evidence="5 15" id="KW-0808">Transferase</keyword>
<keyword evidence="4 15" id="KW-0963">Cytoplasm</keyword>
<dbReference type="PANTHER" id="PTHR11076">
    <property type="entry name" value="DNA REPAIR POLYMERASE UMUC / TRANSFERASE FAMILY MEMBER"/>
    <property type="match status" value="1"/>
</dbReference>
<feature type="site" description="Substrate discrimination" evidence="15">
    <location>
        <position position="13"/>
    </location>
</feature>
<dbReference type="PANTHER" id="PTHR11076:SF33">
    <property type="entry name" value="DNA POLYMERASE KAPPA"/>
    <property type="match status" value="1"/>
</dbReference>
<keyword evidence="3 15" id="KW-0515">Mutator protein</keyword>
<dbReference type="Proteomes" id="UP001169862">
    <property type="component" value="Unassembled WGS sequence"/>
</dbReference>
<keyword evidence="10 15" id="KW-0460">Magnesium</keyword>
<evidence type="ECO:0000256" key="3">
    <source>
        <dbReference type="ARBA" id="ARBA00022457"/>
    </source>
</evidence>
<dbReference type="InterPro" id="IPR017961">
    <property type="entry name" value="DNA_pol_Y-fam_little_finger"/>
</dbReference>
<sequence length="350" mass="39230">MRKIIHCDCDCFFAAVEMRDNPDYRGIPLAVGGHSDRRGVIATCNYIARGFGVRSAMPTKTALRLCPDLKVIPGHMAKYREVSAQIMSIYQEVTDLIEPLSLDEAYLDVSACNLFSGSGTRIAQWLRAQVAEKTGITISAGVAPNKFLAKIASDWNKPNGLCVIAPNDVEAFLATLPVNKLHGVGKKTAERLHAMSIFTCDDVKGIPLHELREHFGQFGERLYHLSRGIDHRPVTSERERKSISVEHTFAEDLMTLDECCAKIPLLCGELQQRYSKYRSEAAVAGCFVKVKFHDFTQTTIEQQVSYEDEALFSPLLVQAWHRSEKPVRLLGIGYRLTKQSTDLQQQLSLW</sequence>
<evidence type="ECO:0000256" key="12">
    <source>
        <dbReference type="ARBA" id="ARBA00023125"/>
    </source>
</evidence>
<proteinExistence type="inferred from homology"/>
<comment type="subcellular location">
    <subcellularLocation>
        <location evidence="1 15">Cytoplasm</location>
    </subcellularLocation>
</comment>
<feature type="binding site" evidence="15">
    <location>
        <position position="103"/>
    </location>
    <ligand>
        <name>Mg(2+)</name>
        <dbReference type="ChEBI" id="CHEBI:18420"/>
    </ligand>
</feature>
<comment type="subunit">
    <text evidence="15">Monomer.</text>
</comment>
<evidence type="ECO:0000256" key="8">
    <source>
        <dbReference type="ARBA" id="ARBA00022723"/>
    </source>
</evidence>
<evidence type="ECO:0000256" key="14">
    <source>
        <dbReference type="ARBA" id="ARBA00049244"/>
    </source>
</evidence>
<dbReference type="Gene3D" id="3.30.70.270">
    <property type="match status" value="1"/>
</dbReference>
<dbReference type="GO" id="GO:0042276">
    <property type="term" value="P:error-prone translesion synthesis"/>
    <property type="evidence" value="ECO:0007669"/>
    <property type="project" value="TreeGrafter"/>
</dbReference>
<keyword evidence="6 15" id="KW-0548">Nucleotidyltransferase</keyword>
<dbReference type="InterPro" id="IPR053848">
    <property type="entry name" value="IMS_HHH_1"/>
</dbReference>
<dbReference type="GO" id="GO:0006281">
    <property type="term" value="P:DNA repair"/>
    <property type="evidence" value="ECO:0007669"/>
    <property type="project" value="UniProtKB-UniRule"/>
</dbReference>
<evidence type="ECO:0000256" key="6">
    <source>
        <dbReference type="ARBA" id="ARBA00022695"/>
    </source>
</evidence>
<evidence type="ECO:0000256" key="15">
    <source>
        <dbReference type="HAMAP-Rule" id="MF_01113"/>
    </source>
</evidence>
<dbReference type="NCBIfam" id="NF002677">
    <property type="entry name" value="PRK02406.1"/>
    <property type="match status" value="1"/>
</dbReference>
<comment type="similarity">
    <text evidence="2 15">Belongs to the DNA polymerase type-Y family.</text>
</comment>
<dbReference type="Gene3D" id="3.40.1170.60">
    <property type="match status" value="1"/>
</dbReference>
<gene>
    <name evidence="15 17" type="primary">dinB</name>
    <name evidence="17" type="ORF">Q4490_14880</name>
</gene>
<evidence type="ECO:0000256" key="9">
    <source>
        <dbReference type="ARBA" id="ARBA00022763"/>
    </source>
</evidence>
<dbReference type="InterPro" id="IPR043502">
    <property type="entry name" value="DNA/RNA_pol_sf"/>
</dbReference>
<keyword evidence="9 15" id="KW-0227">DNA damage</keyword>
<evidence type="ECO:0000256" key="13">
    <source>
        <dbReference type="ARBA" id="ARBA00023204"/>
    </source>
</evidence>
<dbReference type="Pfam" id="PF00817">
    <property type="entry name" value="IMS"/>
    <property type="match status" value="1"/>
</dbReference>
<evidence type="ECO:0000256" key="2">
    <source>
        <dbReference type="ARBA" id="ARBA00010945"/>
    </source>
</evidence>
<evidence type="ECO:0000313" key="18">
    <source>
        <dbReference type="Proteomes" id="UP001169862"/>
    </source>
</evidence>
<comment type="catalytic activity">
    <reaction evidence="14 15">
        <text>DNA(n) + a 2'-deoxyribonucleoside 5'-triphosphate = DNA(n+1) + diphosphate</text>
        <dbReference type="Rhea" id="RHEA:22508"/>
        <dbReference type="Rhea" id="RHEA-COMP:17339"/>
        <dbReference type="Rhea" id="RHEA-COMP:17340"/>
        <dbReference type="ChEBI" id="CHEBI:33019"/>
        <dbReference type="ChEBI" id="CHEBI:61560"/>
        <dbReference type="ChEBI" id="CHEBI:173112"/>
        <dbReference type="EC" id="2.7.7.7"/>
    </reaction>
</comment>
<comment type="cofactor">
    <cofactor evidence="15">
        <name>Mg(2+)</name>
        <dbReference type="ChEBI" id="CHEBI:18420"/>
    </cofactor>
    <text evidence="15">Binds 2 magnesium ions per subunit.</text>
</comment>
<organism evidence="17 18">
    <name type="scientific">Neptunomonas phycophila</name>
    <dbReference type="NCBI Taxonomy" id="1572645"/>
    <lineage>
        <taxon>Bacteria</taxon>
        <taxon>Pseudomonadati</taxon>
        <taxon>Pseudomonadota</taxon>
        <taxon>Gammaproteobacteria</taxon>
        <taxon>Oceanospirillales</taxon>
        <taxon>Oceanospirillaceae</taxon>
        <taxon>Neptunomonas</taxon>
    </lineage>
</organism>
<comment type="function">
    <text evidence="15">Poorly processive, error-prone DNA polymerase involved in untargeted mutagenesis. Copies undamaged DNA at stalled replication forks, which arise in vivo from mismatched or misaligned primer ends. These misaligned primers can be extended by PolIV. Exhibits no 3'-5' exonuclease (proofreading) activity. May be involved in translesional synthesis, in conjunction with the beta clamp from PolIII.</text>
</comment>
<evidence type="ECO:0000256" key="5">
    <source>
        <dbReference type="ARBA" id="ARBA00022679"/>
    </source>
</evidence>
<dbReference type="RefSeq" id="WP_303551694.1">
    <property type="nucleotide sequence ID" value="NZ_JAUOPG010000010.1"/>
</dbReference>
<dbReference type="GO" id="GO:0009432">
    <property type="term" value="P:SOS response"/>
    <property type="evidence" value="ECO:0007669"/>
    <property type="project" value="TreeGrafter"/>
</dbReference>
<dbReference type="AlphaFoldDB" id="A0AAW7XP90"/>
<dbReference type="GO" id="GO:0006261">
    <property type="term" value="P:DNA-templated DNA replication"/>
    <property type="evidence" value="ECO:0007669"/>
    <property type="project" value="UniProtKB-UniRule"/>
</dbReference>
<comment type="caution">
    <text evidence="17">The sequence shown here is derived from an EMBL/GenBank/DDBJ whole genome shotgun (WGS) entry which is preliminary data.</text>
</comment>
<dbReference type="EMBL" id="JAUOPG010000010">
    <property type="protein sequence ID" value="MDO6454854.1"/>
    <property type="molecule type" value="Genomic_DNA"/>
</dbReference>
<evidence type="ECO:0000256" key="4">
    <source>
        <dbReference type="ARBA" id="ARBA00022490"/>
    </source>
</evidence>
<dbReference type="GO" id="GO:0000287">
    <property type="term" value="F:magnesium ion binding"/>
    <property type="evidence" value="ECO:0007669"/>
    <property type="project" value="UniProtKB-UniRule"/>
</dbReference>
<dbReference type="GO" id="GO:0005829">
    <property type="term" value="C:cytosol"/>
    <property type="evidence" value="ECO:0007669"/>
    <property type="project" value="TreeGrafter"/>
</dbReference>
<dbReference type="CDD" id="cd03586">
    <property type="entry name" value="PolY_Pol_IV_kappa"/>
    <property type="match status" value="1"/>
</dbReference>
<dbReference type="FunFam" id="3.40.1170.60:FF:000001">
    <property type="entry name" value="DNA polymerase IV"/>
    <property type="match status" value="1"/>
</dbReference>
<evidence type="ECO:0000256" key="11">
    <source>
        <dbReference type="ARBA" id="ARBA00022932"/>
    </source>
</evidence>
<evidence type="ECO:0000259" key="16">
    <source>
        <dbReference type="PROSITE" id="PS50173"/>
    </source>
</evidence>
<dbReference type="EC" id="2.7.7.7" evidence="15"/>
<evidence type="ECO:0000313" key="17">
    <source>
        <dbReference type="EMBL" id="MDO6454854.1"/>
    </source>
</evidence>
<dbReference type="Gene3D" id="3.30.1490.100">
    <property type="entry name" value="DNA polymerase, Y-family, little finger domain"/>
    <property type="match status" value="1"/>
</dbReference>
<dbReference type="InterPro" id="IPR043128">
    <property type="entry name" value="Rev_trsase/Diguanyl_cyclase"/>
</dbReference>
<dbReference type="FunFam" id="1.10.150.20:FF:000019">
    <property type="entry name" value="DNA polymerase IV"/>
    <property type="match status" value="1"/>
</dbReference>
<reference evidence="17" key="1">
    <citation type="submission" date="2023-07" db="EMBL/GenBank/DDBJ databases">
        <title>Genome content predicts the carbon catabolic preferences of heterotrophic bacteria.</title>
        <authorList>
            <person name="Gralka M."/>
        </authorList>
    </citation>
    <scope>NUCLEOTIDE SEQUENCE</scope>
    <source>
        <strain evidence="17">I2M16</strain>
    </source>
</reference>
<keyword evidence="11 15" id="KW-0239">DNA-directed DNA polymerase</keyword>
<keyword evidence="7 15" id="KW-0235">DNA replication</keyword>
<dbReference type="InterPro" id="IPR001126">
    <property type="entry name" value="UmuC"/>
</dbReference>
<dbReference type="Pfam" id="PF11799">
    <property type="entry name" value="IMS_C"/>
    <property type="match status" value="1"/>
</dbReference>
<evidence type="ECO:0000256" key="7">
    <source>
        <dbReference type="ARBA" id="ARBA00022705"/>
    </source>
</evidence>
<keyword evidence="12 15" id="KW-0238">DNA-binding</keyword>
<keyword evidence="8 15" id="KW-0479">Metal-binding</keyword>
<feature type="binding site" evidence="15">
    <location>
        <position position="8"/>
    </location>
    <ligand>
        <name>Mg(2+)</name>
        <dbReference type="ChEBI" id="CHEBI:18420"/>
    </ligand>
</feature>
<dbReference type="Pfam" id="PF21999">
    <property type="entry name" value="IMS_HHH_1"/>
    <property type="match status" value="1"/>
</dbReference>
<dbReference type="GO" id="GO:0003684">
    <property type="term" value="F:damaged DNA binding"/>
    <property type="evidence" value="ECO:0007669"/>
    <property type="project" value="InterPro"/>
</dbReference>
<dbReference type="SUPFAM" id="SSF100879">
    <property type="entry name" value="Lesion bypass DNA polymerase (Y-family), little finger domain"/>
    <property type="match status" value="1"/>
</dbReference>
<dbReference type="InterPro" id="IPR022880">
    <property type="entry name" value="DNApol_IV"/>
</dbReference>